<protein>
    <submittedName>
        <fullName evidence="2">ParA family chromosome partitioning protein</fullName>
    </submittedName>
</protein>
<evidence type="ECO:0000313" key="2">
    <source>
        <dbReference type="EMBL" id="KGF90122.1"/>
    </source>
</evidence>
<dbReference type="InterPro" id="IPR002586">
    <property type="entry name" value="CobQ/CobB/MinD/ParA_Nub-bd_dom"/>
</dbReference>
<dbReference type="Proteomes" id="UP000030491">
    <property type="component" value="Unassembled WGS sequence"/>
</dbReference>
<dbReference type="InterPro" id="IPR050678">
    <property type="entry name" value="DNA_Partitioning_ATPase"/>
</dbReference>
<organism evidence="2 3">
    <name type="scientific">Prochlorococcus marinus str. MIT 9116</name>
    <dbReference type="NCBI Taxonomy" id="167544"/>
    <lineage>
        <taxon>Bacteria</taxon>
        <taxon>Bacillati</taxon>
        <taxon>Cyanobacteriota</taxon>
        <taxon>Cyanophyceae</taxon>
        <taxon>Synechococcales</taxon>
        <taxon>Prochlorococcaceae</taxon>
        <taxon>Prochlorococcus</taxon>
    </lineage>
</organism>
<feature type="domain" description="CobQ/CobB/MinD/ParA nucleotide binding" evidence="1">
    <location>
        <begin position="3"/>
        <end position="171"/>
    </location>
</feature>
<dbReference type="PANTHER" id="PTHR13696:SF96">
    <property type="entry name" value="COBQ_COBB_MIND_PARA NUCLEOTIDE BINDING DOMAIN-CONTAINING PROTEIN"/>
    <property type="match status" value="1"/>
</dbReference>
<dbReference type="RefSeq" id="WP_032514792.1">
    <property type="nucleotide sequence ID" value="NZ_JNAJ01000018.1"/>
</dbReference>
<sequence length="223" mass="23880">MFITVCGQKGGVAKTCTSVHLASVWHSEGKKVCIVDADKNRSALAYASRGNLPFPVFPVSSAAKSSRSSEIVITDGQASSDQEELKHLAYGSDLVILPTTAKARSVELTVELASLLGNLKVNHAVVIVKVDFRQQKAAQQAKQALENFGLHVFDTFIPLLSAFDKAEASGNAVFEAVDDLGRSDPRRMTGWSAYCSIASQIPCLISKNLSNTNNLNSQKPISA</sequence>
<dbReference type="SUPFAM" id="SSF52540">
    <property type="entry name" value="P-loop containing nucleoside triphosphate hydrolases"/>
    <property type="match status" value="1"/>
</dbReference>
<reference evidence="3" key="1">
    <citation type="journal article" date="2014" name="Sci. Data">
        <title>Genomes of diverse isolates of the marine cyanobacterium Prochlorococcus.</title>
        <authorList>
            <person name="Biller S."/>
            <person name="Berube P."/>
            <person name="Thompson J."/>
            <person name="Kelly L."/>
            <person name="Roggensack S."/>
            <person name="Awad L."/>
            <person name="Roache-Johnson K."/>
            <person name="Ding H."/>
            <person name="Giovannoni S.J."/>
            <person name="Moore L.R."/>
            <person name="Chisholm S.W."/>
        </authorList>
    </citation>
    <scope>NUCLEOTIDE SEQUENCE [LARGE SCALE GENOMIC DNA]</scope>
</reference>
<dbReference type="InterPro" id="IPR027417">
    <property type="entry name" value="P-loop_NTPase"/>
</dbReference>
<dbReference type="AlphaFoldDB" id="A0A0A1ZKL7"/>
<evidence type="ECO:0000313" key="3">
    <source>
        <dbReference type="Proteomes" id="UP000030491"/>
    </source>
</evidence>
<dbReference type="Pfam" id="PF01656">
    <property type="entry name" value="CbiA"/>
    <property type="match status" value="1"/>
</dbReference>
<dbReference type="PANTHER" id="PTHR13696">
    <property type="entry name" value="P-LOOP CONTAINING NUCLEOSIDE TRIPHOSPHATE HYDROLASE"/>
    <property type="match status" value="1"/>
</dbReference>
<dbReference type="Gene3D" id="3.40.50.300">
    <property type="entry name" value="P-loop containing nucleotide triphosphate hydrolases"/>
    <property type="match status" value="1"/>
</dbReference>
<name>A0A0A1ZKL7_PROMR</name>
<dbReference type="CDD" id="cd02042">
    <property type="entry name" value="ParAB_family"/>
    <property type="match status" value="1"/>
</dbReference>
<dbReference type="EMBL" id="JNAJ01000018">
    <property type="protein sequence ID" value="KGF90122.1"/>
    <property type="molecule type" value="Genomic_DNA"/>
</dbReference>
<evidence type="ECO:0000259" key="1">
    <source>
        <dbReference type="Pfam" id="PF01656"/>
    </source>
</evidence>
<proteinExistence type="predicted"/>
<dbReference type="OrthoDB" id="9804460at2"/>
<comment type="caution">
    <text evidence="2">The sequence shown here is derived from an EMBL/GenBank/DDBJ whole genome shotgun (WGS) entry which is preliminary data.</text>
</comment>
<accession>A0A0A1ZKL7</accession>
<gene>
    <name evidence="2" type="ORF">EU93_1986</name>
</gene>